<dbReference type="PANTHER" id="PTHR31480">
    <property type="entry name" value="BIFUNCTIONAL LYCOPENE CYCLASE/PHYTOENE SYNTHASE"/>
    <property type="match status" value="1"/>
</dbReference>
<dbReference type="InterPro" id="IPR002060">
    <property type="entry name" value="Squ/phyt_synthse"/>
</dbReference>
<dbReference type="GO" id="GO:0016765">
    <property type="term" value="F:transferase activity, transferring alkyl or aryl (other than methyl) groups"/>
    <property type="evidence" value="ECO:0007669"/>
    <property type="project" value="UniProtKB-ARBA"/>
</dbReference>
<protein>
    <recommendedName>
        <fullName evidence="3">Phytoene synthase</fullName>
    </recommendedName>
</protein>
<dbReference type="Gene3D" id="1.10.600.10">
    <property type="entry name" value="Farnesyl Diphosphate Synthase"/>
    <property type="match status" value="1"/>
</dbReference>
<evidence type="ECO:0000313" key="2">
    <source>
        <dbReference type="Proteomes" id="UP000632849"/>
    </source>
</evidence>
<name>A0A919EPS9_STRFL</name>
<reference evidence="1" key="2">
    <citation type="submission" date="2020-09" db="EMBL/GenBank/DDBJ databases">
        <authorList>
            <person name="Sun Q."/>
            <person name="Ohkuma M."/>
        </authorList>
    </citation>
    <scope>NUCLEOTIDE SEQUENCE</scope>
    <source>
        <strain evidence="1">JCM 4122</strain>
    </source>
</reference>
<comment type="caution">
    <text evidence="1">The sequence shown here is derived from an EMBL/GenBank/DDBJ whole genome shotgun (WGS) entry which is preliminary data.</text>
</comment>
<dbReference type="RefSeq" id="WP_190042439.1">
    <property type="nucleotide sequence ID" value="NZ_BNBE01000002.1"/>
</dbReference>
<gene>
    <name evidence="1" type="ORF">GCM10017667_40020</name>
</gene>
<accession>A0A919EPS9</accession>
<proteinExistence type="predicted"/>
<dbReference type="SUPFAM" id="SSF48576">
    <property type="entry name" value="Terpenoid synthases"/>
    <property type="match status" value="1"/>
</dbReference>
<organism evidence="1 2">
    <name type="scientific">Streptomyces filamentosus</name>
    <name type="common">Streptomyces roseosporus</name>
    <dbReference type="NCBI Taxonomy" id="67294"/>
    <lineage>
        <taxon>Bacteria</taxon>
        <taxon>Bacillati</taxon>
        <taxon>Actinomycetota</taxon>
        <taxon>Actinomycetes</taxon>
        <taxon>Kitasatosporales</taxon>
        <taxon>Streptomycetaceae</taxon>
        <taxon>Streptomyces</taxon>
    </lineage>
</organism>
<dbReference type="Pfam" id="PF00494">
    <property type="entry name" value="SQS_PSY"/>
    <property type="match status" value="1"/>
</dbReference>
<dbReference type="AlphaFoldDB" id="A0A919EPS9"/>
<reference evidence="1" key="1">
    <citation type="journal article" date="2014" name="Int. J. Syst. Evol. Microbiol.">
        <title>Complete genome sequence of Corynebacterium casei LMG S-19264T (=DSM 44701T), isolated from a smear-ripened cheese.</title>
        <authorList>
            <consortium name="US DOE Joint Genome Institute (JGI-PGF)"/>
            <person name="Walter F."/>
            <person name="Albersmeier A."/>
            <person name="Kalinowski J."/>
            <person name="Ruckert C."/>
        </authorList>
    </citation>
    <scope>NUCLEOTIDE SEQUENCE</scope>
    <source>
        <strain evidence="1">JCM 4122</strain>
    </source>
</reference>
<dbReference type="Proteomes" id="UP000632849">
    <property type="component" value="Unassembled WGS sequence"/>
</dbReference>
<keyword evidence="2" id="KW-1185">Reference proteome</keyword>
<evidence type="ECO:0000313" key="1">
    <source>
        <dbReference type="EMBL" id="GHG05224.1"/>
    </source>
</evidence>
<dbReference type="InterPro" id="IPR008949">
    <property type="entry name" value="Isoprenoid_synthase_dom_sf"/>
</dbReference>
<evidence type="ECO:0008006" key="3">
    <source>
        <dbReference type="Google" id="ProtNLM"/>
    </source>
</evidence>
<dbReference type="EMBL" id="BNBE01000002">
    <property type="protein sequence ID" value="GHG05224.1"/>
    <property type="molecule type" value="Genomic_DNA"/>
</dbReference>
<sequence>MWKRALNRAGVRQPRLRRDYTEQRRVVQRFATAEYAAARLLLPAAILPHVVAAVAFMHDTDDRIDRGTPDDRAAALAEWDSLVRKALAEGDSPLPVLRCLAHTAEYHPDLRTHVNEFLQGCQREVAWRTIANDTELQQYVRDYSLPALMLTACLLSPEDATTRTAFTEGCHLLIRAMQRIDFLEDLAEDVRAGRHGVPADAVTRHGADLTRPGPALGRLVEEQAGRAAADLTAAIPLPTLVAPAHRPFIRALIGVQRLRLKAVRHAGTSLAISPSGPSAPAAALLLLKETTRRNLSFLMLRRDEGRGRPGRSW</sequence>